<evidence type="ECO:0000256" key="1">
    <source>
        <dbReference type="SAM" id="MobiDB-lite"/>
    </source>
</evidence>
<evidence type="ECO:0000256" key="2">
    <source>
        <dbReference type="SAM" id="Phobius"/>
    </source>
</evidence>
<organism evidence="4 5">
    <name type="scientific">Blastochloris sulfoviridis</name>
    <dbReference type="NCBI Taxonomy" id="50712"/>
    <lineage>
        <taxon>Bacteria</taxon>
        <taxon>Pseudomonadati</taxon>
        <taxon>Pseudomonadota</taxon>
        <taxon>Alphaproteobacteria</taxon>
        <taxon>Hyphomicrobiales</taxon>
        <taxon>Blastochloridaceae</taxon>
        <taxon>Blastochloris</taxon>
    </lineage>
</organism>
<dbReference type="EMBL" id="VWPL01000002">
    <property type="protein sequence ID" value="KAA5603415.1"/>
    <property type="molecule type" value="Genomic_DNA"/>
</dbReference>
<name>A0A5M6I6F4_9HYPH</name>
<comment type="caution">
    <text evidence="4">The sequence shown here is derived from an EMBL/GenBank/DDBJ whole genome shotgun (WGS) entry which is preliminary data.</text>
</comment>
<proteinExistence type="predicted"/>
<feature type="region of interest" description="Disordered" evidence="1">
    <location>
        <begin position="1"/>
        <end position="28"/>
    </location>
</feature>
<sequence length="212" mass="22202">MRGVVKASFPAARQPAGSRRPWSPFGLSSPFSAQSRRTCGSRPRGSIGRAAMRRIHALAWAIMATGLAAAAPLAVSGTAQATETMTVVLDQARVLPLPADVSTIVVGNPAIADATTQNGSLMVVTGKGYGLTNLMMLDAKGRTVAEHLVNVVAPRNSTVTVFRGGKAMDRLTYACAPRCEGTIVLGDSKDYFDNMKKQAEDRNKLAGGGTAQ</sequence>
<keyword evidence="2" id="KW-0472">Membrane</keyword>
<evidence type="ECO:0000313" key="4">
    <source>
        <dbReference type="EMBL" id="KAA5603415.1"/>
    </source>
</evidence>
<reference evidence="4 5" key="1">
    <citation type="submission" date="2019-09" db="EMBL/GenBank/DDBJ databases">
        <title>Draft Whole-Genome sequence of Blastochloris sulfoviridis DSM 729.</title>
        <authorList>
            <person name="Meyer T.E."/>
            <person name="Kyndt J.A."/>
        </authorList>
    </citation>
    <scope>NUCLEOTIDE SEQUENCE [LARGE SCALE GENOMIC DNA]</scope>
    <source>
        <strain evidence="4 5">DSM 729</strain>
    </source>
</reference>
<evidence type="ECO:0000313" key="5">
    <source>
        <dbReference type="Proteomes" id="UP000323886"/>
    </source>
</evidence>
<dbReference type="AlphaFoldDB" id="A0A5M6I6F4"/>
<keyword evidence="2" id="KW-1133">Transmembrane helix</keyword>
<dbReference type="Proteomes" id="UP000323886">
    <property type="component" value="Unassembled WGS sequence"/>
</dbReference>
<feature type="domain" description="Pilus formation protein N-terminal" evidence="3">
    <location>
        <begin position="82"/>
        <end position="151"/>
    </location>
</feature>
<dbReference type="OrthoDB" id="9815749at2"/>
<dbReference type="InterPro" id="IPR032789">
    <property type="entry name" value="T2SS-T3SS_pil_N"/>
</dbReference>
<keyword evidence="5" id="KW-1185">Reference proteome</keyword>
<gene>
    <name evidence="4" type="ORF">F1193_01850</name>
</gene>
<accession>A0A5M6I6F4</accession>
<evidence type="ECO:0000259" key="3">
    <source>
        <dbReference type="Pfam" id="PF13629"/>
    </source>
</evidence>
<feature type="transmembrane region" description="Helical" evidence="2">
    <location>
        <begin position="57"/>
        <end position="75"/>
    </location>
</feature>
<protein>
    <submittedName>
        <fullName evidence="4">Pilus assembly protein</fullName>
    </submittedName>
</protein>
<keyword evidence="2" id="KW-0812">Transmembrane</keyword>
<dbReference type="Pfam" id="PF13629">
    <property type="entry name" value="T2SS-T3SS_pil_N"/>
    <property type="match status" value="1"/>
</dbReference>